<dbReference type="EMBL" id="AP026802">
    <property type="protein sequence ID" value="BDR58417.1"/>
    <property type="molecule type" value="Genomic_DNA"/>
</dbReference>
<dbReference type="Proteomes" id="UP001321861">
    <property type="component" value="Chromosome"/>
</dbReference>
<reference evidence="7 8" key="1">
    <citation type="journal article" date="2023" name="Microbiol. Spectr.">
        <title>Symbiosis of Carpenter Bees with Uncharacterized Lactic Acid Bacteria Showing NAD Auxotrophy.</title>
        <authorList>
            <person name="Kawasaki S."/>
            <person name="Ozawa K."/>
            <person name="Mori T."/>
            <person name="Yamamoto A."/>
            <person name="Ito M."/>
            <person name="Ohkuma M."/>
            <person name="Sakamoto M."/>
            <person name="Matsutani M."/>
        </authorList>
    </citation>
    <scope>NUCLEOTIDE SEQUENCE [LARGE SCALE GENOMIC DNA]</scope>
    <source>
        <strain evidence="7 8">XA3</strain>
    </source>
</reference>
<keyword evidence="5 6" id="KW-0472">Membrane</keyword>
<dbReference type="PANTHER" id="PTHR30213">
    <property type="entry name" value="INNER MEMBRANE PROTEIN YHJD"/>
    <property type="match status" value="1"/>
</dbReference>
<keyword evidence="3 6" id="KW-0812">Transmembrane</keyword>
<feature type="transmembrane region" description="Helical" evidence="6">
    <location>
        <begin position="37"/>
        <end position="59"/>
    </location>
</feature>
<evidence type="ECO:0000256" key="1">
    <source>
        <dbReference type="ARBA" id="ARBA00004651"/>
    </source>
</evidence>
<evidence type="ECO:0000313" key="7">
    <source>
        <dbReference type="EMBL" id="BDR58417.1"/>
    </source>
</evidence>
<evidence type="ECO:0000313" key="8">
    <source>
        <dbReference type="Proteomes" id="UP001321861"/>
    </source>
</evidence>
<dbReference type="PANTHER" id="PTHR30213:SF0">
    <property type="entry name" value="UPF0761 MEMBRANE PROTEIN YIHY"/>
    <property type="match status" value="1"/>
</dbReference>
<evidence type="ECO:0000256" key="2">
    <source>
        <dbReference type="ARBA" id="ARBA00022475"/>
    </source>
</evidence>
<dbReference type="KEGG" id="xap:XA3_08580"/>
<proteinExistence type="predicted"/>
<accession>A0AAU9CWQ1</accession>
<gene>
    <name evidence="7" type="ORF">XA3_08580</name>
</gene>
<feature type="transmembrane region" description="Helical" evidence="6">
    <location>
        <begin position="248"/>
        <end position="272"/>
    </location>
</feature>
<evidence type="ECO:0000256" key="3">
    <source>
        <dbReference type="ARBA" id="ARBA00022692"/>
    </source>
</evidence>
<dbReference type="AlphaFoldDB" id="A0AAU9CWQ1"/>
<organism evidence="7 8">
    <name type="scientific">Xylocopilactobacillus apicola</name>
    <dbReference type="NCBI Taxonomy" id="2932184"/>
    <lineage>
        <taxon>Bacteria</taxon>
        <taxon>Bacillati</taxon>
        <taxon>Bacillota</taxon>
        <taxon>Bacilli</taxon>
        <taxon>Lactobacillales</taxon>
        <taxon>Lactobacillaceae</taxon>
        <taxon>Xylocopilactobacillus</taxon>
    </lineage>
</organism>
<feature type="transmembrane region" description="Helical" evidence="6">
    <location>
        <begin position="184"/>
        <end position="203"/>
    </location>
</feature>
<protein>
    <submittedName>
        <fullName evidence="7">Uncharacterized protein</fullName>
    </submittedName>
</protein>
<dbReference type="RefSeq" id="WP_317636321.1">
    <property type="nucleotide sequence ID" value="NZ_AP026802.1"/>
</dbReference>
<name>A0AAU9CWQ1_9LACO</name>
<dbReference type="PIRSF" id="PIRSF035875">
    <property type="entry name" value="RNase_BN"/>
    <property type="match status" value="1"/>
</dbReference>
<dbReference type="Pfam" id="PF03631">
    <property type="entry name" value="Virul_fac_BrkB"/>
    <property type="match status" value="1"/>
</dbReference>
<sequence length="284" mass="32957">MLVKIKKSSQFDRLNAIIKKFTELFQRANVTVLSKAFAYYLLISFFPLLIFLGNLFSFLNFNLNSIYDYLVFAIPGPTVQFLRGITRSLKYSSNLFLLIGSFFVFMWAMSRVLNVLNQGINEVYATRVKQNFLVKRVVSLFYTFLLVLVVVLIAFTMIFGEMIIKMIDPIFKITQQYLNLYNTLKWPVVLTILLVVLFFIYFFMPNRKLRIRDALPGTIFTSSGWIILSQAFRIYLKFFGQRWDSYGTIGAVIVFLLWLNALGEMIIIGGLINGSIMETRKLKS</sequence>
<keyword evidence="8" id="KW-1185">Reference proteome</keyword>
<feature type="transmembrane region" description="Helical" evidence="6">
    <location>
        <begin position="137"/>
        <end position="164"/>
    </location>
</feature>
<keyword evidence="2" id="KW-1003">Cell membrane</keyword>
<evidence type="ECO:0000256" key="5">
    <source>
        <dbReference type="ARBA" id="ARBA00023136"/>
    </source>
</evidence>
<dbReference type="InterPro" id="IPR017039">
    <property type="entry name" value="Virul_fac_BrkB"/>
</dbReference>
<evidence type="ECO:0000256" key="6">
    <source>
        <dbReference type="SAM" id="Phobius"/>
    </source>
</evidence>
<feature type="transmembrane region" description="Helical" evidence="6">
    <location>
        <begin position="95"/>
        <end position="116"/>
    </location>
</feature>
<dbReference type="GO" id="GO:0005886">
    <property type="term" value="C:plasma membrane"/>
    <property type="evidence" value="ECO:0007669"/>
    <property type="project" value="UniProtKB-SubCell"/>
</dbReference>
<feature type="transmembrane region" description="Helical" evidence="6">
    <location>
        <begin position="215"/>
        <end position="236"/>
    </location>
</feature>
<evidence type="ECO:0000256" key="4">
    <source>
        <dbReference type="ARBA" id="ARBA00022989"/>
    </source>
</evidence>
<keyword evidence="4 6" id="KW-1133">Transmembrane helix</keyword>
<comment type="subcellular location">
    <subcellularLocation>
        <location evidence="1">Cell membrane</location>
        <topology evidence="1">Multi-pass membrane protein</topology>
    </subcellularLocation>
</comment>
<dbReference type="NCBIfam" id="TIGR00765">
    <property type="entry name" value="yihY_not_rbn"/>
    <property type="match status" value="1"/>
</dbReference>